<feature type="compositionally biased region" description="Basic and acidic residues" evidence="1">
    <location>
        <begin position="69"/>
        <end position="78"/>
    </location>
</feature>
<accession>A0A3S3URP4</accession>
<protein>
    <submittedName>
        <fullName evidence="2">Uncharacterized protein</fullName>
    </submittedName>
</protein>
<dbReference type="Proteomes" id="UP000287447">
    <property type="component" value="Unassembled WGS sequence"/>
</dbReference>
<feature type="region of interest" description="Disordered" evidence="1">
    <location>
        <begin position="1"/>
        <end position="78"/>
    </location>
</feature>
<organism evidence="2 3">
    <name type="scientific">Hwanghaeella grinnelliae</name>
    <dbReference type="NCBI Taxonomy" id="2500179"/>
    <lineage>
        <taxon>Bacteria</taxon>
        <taxon>Pseudomonadati</taxon>
        <taxon>Pseudomonadota</taxon>
        <taxon>Alphaproteobacteria</taxon>
        <taxon>Rhodospirillales</taxon>
        <taxon>Rhodospirillaceae</taxon>
        <taxon>Hwanghaeella</taxon>
    </lineage>
</organism>
<comment type="caution">
    <text evidence="2">The sequence shown here is derived from an EMBL/GenBank/DDBJ whole genome shotgun (WGS) entry which is preliminary data.</text>
</comment>
<evidence type="ECO:0000313" key="3">
    <source>
        <dbReference type="Proteomes" id="UP000287447"/>
    </source>
</evidence>
<feature type="compositionally biased region" description="Basic and acidic residues" evidence="1">
    <location>
        <begin position="32"/>
        <end position="47"/>
    </location>
</feature>
<evidence type="ECO:0000313" key="2">
    <source>
        <dbReference type="EMBL" id="RVU39014.1"/>
    </source>
</evidence>
<sequence length="78" mass="8564">MKGKTMGGLFSAPKPAPPAPEDDALKAQLDLQKQERARAKEASDARLRNLRRRGQRRPLLFSGYAGVEDGDRKSDTLG</sequence>
<proteinExistence type="predicted"/>
<reference evidence="3" key="1">
    <citation type="submission" date="2019-01" db="EMBL/GenBank/DDBJ databases">
        <title>Gri0909 isolated from a small marine red alga.</title>
        <authorList>
            <person name="Kim J."/>
            <person name="Jeong S.E."/>
            <person name="Jeon C.O."/>
        </authorList>
    </citation>
    <scope>NUCLEOTIDE SEQUENCE [LARGE SCALE GENOMIC DNA]</scope>
    <source>
        <strain evidence="3">Gri0909</strain>
    </source>
</reference>
<keyword evidence="3" id="KW-1185">Reference proteome</keyword>
<dbReference type="RefSeq" id="WP_127764386.1">
    <property type="nucleotide sequence ID" value="NZ_SADE01000001.1"/>
</dbReference>
<dbReference type="EMBL" id="SADE01000001">
    <property type="protein sequence ID" value="RVU39014.1"/>
    <property type="molecule type" value="Genomic_DNA"/>
</dbReference>
<name>A0A3S3URP4_9PROT</name>
<gene>
    <name evidence="2" type="ORF">EOI86_07085</name>
</gene>
<dbReference type="AlphaFoldDB" id="A0A3S3URP4"/>
<evidence type="ECO:0000256" key="1">
    <source>
        <dbReference type="SAM" id="MobiDB-lite"/>
    </source>
</evidence>